<evidence type="ECO:0000313" key="3">
    <source>
        <dbReference type="Proteomes" id="UP000001034"/>
    </source>
</evidence>
<name>B2ZYD2_9CAUD</name>
<feature type="region of interest" description="Disordered" evidence="1">
    <location>
        <begin position="1"/>
        <end position="40"/>
    </location>
</feature>
<dbReference type="Proteomes" id="UP000001034">
    <property type="component" value="Segment"/>
</dbReference>
<protein>
    <submittedName>
        <fullName evidence="2">Uncharacterized protein</fullName>
    </submittedName>
</protein>
<accession>B2ZYD2</accession>
<evidence type="ECO:0000313" key="2">
    <source>
        <dbReference type="EMBL" id="BAG41678.1"/>
    </source>
</evidence>
<organism evidence="2 3">
    <name type="scientific">Ralstonia phage phiRSL1</name>
    <dbReference type="NCBI Taxonomy" id="1980924"/>
    <lineage>
        <taxon>Viruses</taxon>
        <taxon>Duplodnaviria</taxon>
        <taxon>Heunggongvirae</taxon>
        <taxon>Uroviricota</taxon>
        <taxon>Caudoviricetes</taxon>
        <taxon>Mieseafarmvirus</taxon>
        <taxon>Mieseafarmvirus RSL1</taxon>
    </lineage>
</organism>
<dbReference type="KEGG" id="vg:6369925"/>
<dbReference type="RefSeq" id="YP_001950108.1">
    <property type="nucleotide sequence ID" value="NC_010811.2"/>
</dbReference>
<evidence type="ECO:0000256" key="1">
    <source>
        <dbReference type="SAM" id="MobiDB-lite"/>
    </source>
</evidence>
<sequence>MDHDAYFLTPNGHKPNETSPTLMDKKDTTPYTPGWTDNPVTKTPTADCAHGTFNINPQPTIKELNAASPSAREVLGKMEAPSDKPYIMPASEVLAMVKDESRRVAIASLNFNDRDIPHTNFESIREIFDQLVAVGIKKDSEYGASWCRRLGPGAFFTIWRKIDRLEAQCELRKYDVFNVDEDPDSTESLDETLRDAIFYFALLLEKRAAKRAEIAKLLELRMKAVQMGMGQD</sequence>
<reference evidence="2 3" key="1">
    <citation type="journal article" date="2010" name="Virology">
        <title>A jumbo phage infecting the phytopathogen Ralstonia solanacearum defines a new lineage of the Myoviridae family.</title>
        <authorList>
            <person name="Yamada T."/>
            <person name="Satoh S."/>
            <person name="Ishikawa H."/>
            <person name="Fujiwara A."/>
            <person name="Kawasaki T."/>
            <person name="Fujie M."/>
            <person name="Ogata H."/>
        </authorList>
    </citation>
    <scope>NUCLEOTIDE SEQUENCE [LARGE SCALE GENOMIC DNA]</scope>
</reference>
<keyword evidence="3" id="KW-1185">Reference proteome</keyword>
<dbReference type="EMBL" id="AB366653">
    <property type="protein sequence ID" value="BAG41678.1"/>
    <property type="molecule type" value="Genomic_DNA"/>
</dbReference>
<dbReference type="GeneID" id="6369925"/>
<proteinExistence type="predicted"/>